<organism evidence="4">
    <name type="scientific">Stegastes partitus</name>
    <name type="common">bicolor damselfish</name>
    <dbReference type="NCBI Taxonomy" id="144197"/>
    <lineage>
        <taxon>Eukaryota</taxon>
        <taxon>Metazoa</taxon>
        <taxon>Chordata</taxon>
        <taxon>Craniata</taxon>
        <taxon>Vertebrata</taxon>
        <taxon>Euteleostomi</taxon>
        <taxon>Actinopterygii</taxon>
        <taxon>Neopterygii</taxon>
        <taxon>Teleostei</taxon>
        <taxon>Neoteleostei</taxon>
        <taxon>Acanthomorphata</taxon>
        <taxon>Ovalentaria</taxon>
        <taxon>Pomacentridae</taxon>
        <taxon>Stegastes</taxon>
    </lineage>
</organism>
<protein>
    <submittedName>
        <fullName evidence="4">Paraneoplastic antigen Ma1-like</fullName>
    </submittedName>
</protein>
<dbReference type="Ensembl" id="ENSSPAT00000004077.1">
    <property type="protein sequence ID" value="ENSSPAP00000003994.1"/>
    <property type="gene ID" value="ENSSPAG00000003097.1"/>
</dbReference>
<dbReference type="PROSITE" id="PS50158">
    <property type="entry name" value="ZF_CCHC"/>
    <property type="match status" value="1"/>
</dbReference>
<evidence type="ECO:0000313" key="4">
    <source>
        <dbReference type="Ensembl" id="ENSSPAP00000003994.1"/>
    </source>
</evidence>
<dbReference type="InterPro" id="IPR026523">
    <property type="entry name" value="PNMA"/>
</dbReference>
<feature type="coiled-coil region" evidence="2">
    <location>
        <begin position="357"/>
        <end position="384"/>
    </location>
</feature>
<name>A0A3B4ZBV8_9TELE</name>
<dbReference type="PANTHER" id="PTHR23095:SF17">
    <property type="entry name" value="PARANEOPLASTIC ANTIGEN MA1"/>
    <property type="match status" value="1"/>
</dbReference>
<reference evidence="4" key="1">
    <citation type="submission" date="2023-09" db="UniProtKB">
        <authorList>
            <consortium name="Ensembl"/>
        </authorList>
    </citation>
    <scope>IDENTIFICATION</scope>
</reference>
<sequence>MDAFEIKAWCKRKQVACENALVISDVISNVSDDTLLQALGMVKCLGTANIVDRCLDTVSKTQFVLIQTSADVTKQTIPDHVGLPGEAGPWPTHVFVAVEEKEGFQDKLLSFLKHEGKTFSDVKGLLNPSPLNMNAALINALNSLVDKCNSAPADQSYRKLRMFSGIKPTPSGEEEYDAWAEQTMHLLEEWQWNDSVKKQRIVESLKGPAADIVRFLRAQDPTAISYDYMQALVTAFGTTHSPSDLLVRFRHTFQREGEKLSAYLFRLDKLLHCVFRKGGVRLSEMNKLRIEQVVRGSLPQDMIALRIRMTHKLREPPNFNDLLEEVREEEDMLQSRNDVKSTVMSKTVTTASKPSLEAAENAELEILKKDINVMKAEMINMRAATAAPQTGSQSQQPELHVKPKYRGNEVPCRSNRDGGIFCYRCGEDGHYRRECEGEENLEKVNKCLIKLTKKSGSYRGNQ</sequence>
<dbReference type="AlphaFoldDB" id="A0A3B4ZBV8"/>
<proteinExistence type="predicted"/>
<keyword evidence="1" id="KW-0479">Metal-binding</keyword>
<evidence type="ECO:0000256" key="1">
    <source>
        <dbReference type="PROSITE-ProRule" id="PRU00047"/>
    </source>
</evidence>
<feature type="domain" description="CCHC-type" evidence="3">
    <location>
        <begin position="422"/>
        <end position="435"/>
    </location>
</feature>
<dbReference type="GO" id="GO:0008270">
    <property type="term" value="F:zinc ion binding"/>
    <property type="evidence" value="ECO:0007669"/>
    <property type="project" value="UniProtKB-KW"/>
</dbReference>
<dbReference type="InterPro" id="IPR048270">
    <property type="entry name" value="PNMA_C"/>
</dbReference>
<evidence type="ECO:0000256" key="2">
    <source>
        <dbReference type="SAM" id="Coils"/>
    </source>
</evidence>
<dbReference type="SUPFAM" id="SSF57756">
    <property type="entry name" value="Retrovirus zinc finger-like domains"/>
    <property type="match status" value="1"/>
</dbReference>
<dbReference type="GeneTree" id="ENSGT01030000234522"/>
<evidence type="ECO:0000259" key="3">
    <source>
        <dbReference type="PROSITE" id="PS50158"/>
    </source>
</evidence>
<keyword evidence="1" id="KW-0862">Zinc</keyword>
<dbReference type="Pfam" id="PF14893">
    <property type="entry name" value="PNMA"/>
    <property type="match status" value="1"/>
</dbReference>
<dbReference type="STRING" id="144197.ENSSPAP00000003994"/>
<dbReference type="InterPro" id="IPR036875">
    <property type="entry name" value="Znf_CCHC_sf"/>
</dbReference>
<dbReference type="GO" id="GO:0003676">
    <property type="term" value="F:nucleic acid binding"/>
    <property type="evidence" value="ECO:0007669"/>
    <property type="project" value="InterPro"/>
</dbReference>
<dbReference type="InterPro" id="IPR001878">
    <property type="entry name" value="Znf_CCHC"/>
</dbReference>
<keyword evidence="1" id="KW-0863">Zinc-finger</keyword>
<keyword evidence="2" id="KW-0175">Coiled coil</keyword>
<accession>A0A3B4ZBV8</accession>
<dbReference type="Pfam" id="PF00098">
    <property type="entry name" value="zf-CCHC"/>
    <property type="match status" value="1"/>
</dbReference>
<dbReference type="PANTHER" id="PTHR23095">
    <property type="entry name" value="PARANEOPLASTIC ANTIGEN"/>
    <property type="match status" value="1"/>
</dbReference>